<comment type="caution">
    <text evidence="1">The sequence shown here is derived from an EMBL/GenBank/DDBJ whole genome shotgun (WGS) entry which is preliminary data.</text>
</comment>
<sequence>MTLDERTSCMKPDLHLALNTTAIENNGTKKSESGNFQLRKAFRARLCDFFKAHPEVKMFHHGLYTSILIVAAIMGDDIPEEVLPEPFNQSKKFLEINLPRASGSSFASQKQPAAPSEQQISIVASYLPPFRRRFSQQAAVIPVSEPCSPLKTSRNRTCVSADTSPVQFSSNPASNVDCLSDEASLAKLPVSPPPETPVKAFDCCHVLDPSSDGTPAPSACTPAKLMSATPTLRENKRCCMSPDDDSTQSPNKLISRPSRSGSLKFDTPVKRAIENDVEEGEHLSVSNDILDILPDNLIQLIRQKERKALSEQDPAISQAKWRQ</sequence>
<dbReference type="Proteomes" id="UP001060085">
    <property type="component" value="Linkage Group LG01"/>
</dbReference>
<organism evidence="1 2">
    <name type="scientific">Catharanthus roseus</name>
    <name type="common">Madagascar periwinkle</name>
    <name type="synonym">Vinca rosea</name>
    <dbReference type="NCBI Taxonomy" id="4058"/>
    <lineage>
        <taxon>Eukaryota</taxon>
        <taxon>Viridiplantae</taxon>
        <taxon>Streptophyta</taxon>
        <taxon>Embryophyta</taxon>
        <taxon>Tracheophyta</taxon>
        <taxon>Spermatophyta</taxon>
        <taxon>Magnoliopsida</taxon>
        <taxon>eudicotyledons</taxon>
        <taxon>Gunneridae</taxon>
        <taxon>Pentapetalae</taxon>
        <taxon>asterids</taxon>
        <taxon>lamiids</taxon>
        <taxon>Gentianales</taxon>
        <taxon>Apocynaceae</taxon>
        <taxon>Rauvolfioideae</taxon>
        <taxon>Vinceae</taxon>
        <taxon>Catharanthinae</taxon>
        <taxon>Catharanthus</taxon>
    </lineage>
</organism>
<name>A0ACC0CFL6_CATRO</name>
<evidence type="ECO:0000313" key="2">
    <source>
        <dbReference type="Proteomes" id="UP001060085"/>
    </source>
</evidence>
<accession>A0ACC0CFL6</accession>
<proteinExistence type="predicted"/>
<protein>
    <submittedName>
        <fullName evidence="1">Uncharacterized protein</fullName>
    </submittedName>
</protein>
<keyword evidence="2" id="KW-1185">Reference proteome</keyword>
<reference evidence="2" key="1">
    <citation type="journal article" date="2023" name="Nat. Plants">
        <title>Single-cell RNA sequencing provides a high-resolution roadmap for understanding the multicellular compartmentation of specialized metabolism.</title>
        <authorList>
            <person name="Sun S."/>
            <person name="Shen X."/>
            <person name="Li Y."/>
            <person name="Li Y."/>
            <person name="Wang S."/>
            <person name="Li R."/>
            <person name="Zhang H."/>
            <person name="Shen G."/>
            <person name="Guo B."/>
            <person name="Wei J."/>
            <person name="Xu J."/>
            <person name="St-Pierre B."/>
            <person name="Chen S."/>
            <person name="Sun C."/>
        </authorList>
    </citation>
    <scope>NUCLEOTIDE SEQUENCE [LARGE SCALE GENOMIC DNA]</scope>
</reference>
<gene>
    <name evidence="1" type="ORF">M9H77_04826</name>
</gene>
<dbReference type="EMBL" id="CM044701">
    <property type="protein sequence ID" value="KAI5683598.1"/>
    <property type="molecule type" value="Genomic_DNA"/>
</dbReference>
<evidence type="ECO:0000313" key="1">
    <source>
        <dbReference type="EMBL" id="KAI5683598.1"/>
    </source>
</evidence>